<gene>
    <name evidence="4" type="ORF">FBZ90_10854</name>
</gene>
<keyword evidence="3" id="KW-0998">Cell outer membrane</keyword>
<dbReference type="RefSeq" id="WP_186455816.1">
    <property type="nucleotide sequence ID" value="NZ_VITR01000008.1"/>
</dbReference>
<evidence type="ECO:0000256" key="3">
    <source>
        <dbReference type="ARBA" id="ARBA00023237"/>
    </source>
</evidence>
<organism evidence="4 5">
    <name type="scientific">Nitrospirillum amazonense</name>
    <dbReference type="NCBI Taxonomy" id="28077"/>
    <lineage>
        <taxon>Bacteria</taxon>
        <taxon>Pseudomonadati</taxon>
        <taxon>Pseudomonadota</taxon>
        <taxon>Alphaproteobacteria</taxon>
        <taxon>Rhodospirillales</taxon>
        <taxon>Azospirillaceae</taxon>
        <taxon>Nitrospirillum</taxon>
    </lineage>
</organism>
<comment type="caution">
    <text evidence="4">The sequence shown here is derived from an EMBL/GenBank/DDBJ whole genome shotgun (WGS) entry which is preliminary data.</text>
</comment>
<name>A0A560H630_9PROT</name>
<evidence type="ECO:0000256" key="1">
    <source>
        <dbReference type="ARBA" id="ARBA00004442"/>
    </source>
</evidence>
<dbReference type="Gene3D" id="2.40.170.20">
    <property type="entry name" value="TonB-dependent receptor, beta-barrel domain"/>
    <property type="match status" value="1"/>
</dbReference>
<accession>A0A560H630</accession>
<dbReference type="GO" id="GO:0009279">
    <property type="term" value="C:cell outer membrane"/>
    <property type="evidence" value="ECO:0007669"/>
    <property type="project" value="UniProtKB-SubCell"/>
</dbReference>
<keyword evidence="2" id="KW-0472">Membrane</keyword>
<dbReference type="Proteomes" id="UP000315751">
    <property type="component" value="Unassembled WGS sequence"/>
</dbReference>
<evidence type="ECO:0000256" key="2">
    <source>
        <dbReference type="ARBA" id="ARBA00023136"/>
    </source>
</evidence>
<protein>
    <recommendedName>
        <fullName evidence="6">TonB-dependent receptor-like protein</fullName>
    </recommendedName>
</protein>
<comment type="subcellular location">
    <subcellularLocation>
        <location evidence="1">Cell outer membrane</location>
    </subcellularLocation>
</comment>
<dbReference type="InterPro" id="IPR036942">
    <property type="entry name" value="Beta-barrel_TonB_sf"/>
</dbReference>
<dbReference type="EMBL" id="VITR01000008">
    <property type="protein sequence ID" value="TWB41030.1"/>
    <property type="molecule type" value="Genomic_DNA"/>
</dbReference>
<evidence type="ECO:0000313" key="5">
    <source>
        <dbReference type="Proteomes" id="UP000315751"/>
    </source>
</evidence>
<evidence type="ECO:0000313" key="4">
    <source>
        <dbReference type="EMBL" id="TWB41030.1"/>
    </source>
</evidence>
<sequence length="57" mass="6210">MTFVPDDSPFQVAAFIDNITNRQVFTNISITGNLDGSRALSNLAPPRTFGLQLSARL</sequence>
<reference evidence="4 5" key="1">
    <citation type="submission" date="2019-06" db="EMBL/GenBank/DDBJ databases">
        <title>Genomic Encyclopedia of Type Strains, Phase IV (KMG-V): Genome sequencing to study the core and pangenomes of soil and plant-associated prokaryotes.</title>
        <authorList>
            <person name="Whitman W."/>
        </authorList>
    </citation>
    <scope>NUCLEOTIDE SEQUENCE [LARGE SCALE GENOMIC DNA]</scope>
    <source>
        <strain evidence="4 5">BR 11622</strain>
    </source>
</reference>
<proteinExistence type="predicted"/>
<evidence type="ECO:0008006" key="6">
    <source>
        <dbReference type="Google" id="ProtNLM"/>
    </source>
</evidence>
<keyword evidence="5" id="KW-1185">Reference proteome</keyword>
<dbReference type="AlphaFoldDB" id="A0A560H630"/>